<dbReference type="EMBL" id="AQHY01000026">
    <property type="protein sequence ID" value="EOA54345.1"/>
    <property type="molecule type" value="Genomic_DNA"/>
</dbReference>
<organism evidence="1 2">
    <name type="scientific">Phocaeicola massiliensis B84634 = Timone 84634 = DSM 17679 = JCM 13223</name>
    <dbReference type="NCBI Taxonomy" id="1121098"/>
    <lineage>
        <taxon>Bacteria</taxon>
        <taxon>Pseudomonadati</taxon>
        <taxon>Bacteroidota</taxon>
        <taxon>Bacteroidia</taxon>
        <taxon>Bacteroidales</taxon>
        <taxon>Bacteroidaceae</taxon>
        <taxon>Phocaeicola</taxon>
    </lineage>
</organism>
<keyword evidence="2" id="KW-1185">Reference proteome</keyword>
<dbReference type="SUPFAM" id="SSF49464">
    <property type="entry name" value="Carboxypeptidase regulatory domain-like"/>
    <property type="match status" value="1"/>
</dbReference>
<dbReference type="STRING" id="1121098.HMPREF1534_02223"/>
<evidence type="ECO:0008006" key="3">
    <source>
        <dbReference type="Google" id="ProtNLM"/>
    </source>
</evidence>
<evidence type="ECO:0000313" key="1">
    <source>
        <dbReference type="EMBL" id="EOA54345.1"/>
    </source>
</evidence>
<proteinExistence type="predicted"/>
<comment type="caution">
    <text evidence="1">The sequence shown here is derived from an EMBL/GenBank/DDBJ whole genome shotgun (WGS) entry which is preliminary data.</text>
</comment>
<dbReference type="RefSeq" id="WP_005940920.1">
    <property type="nucleotide sequence ID" value="NZ_KB890358.1"/>
</dbReference>
<gene>
    <name evidence="1" type="ORF">HMPREF1534_02223</name>
</gene>
<evidence type="ECO:0000313" key="2">
    <source>
        <dbReference type="Proteomes" id="UP000017831"/>
    </source>
</evidence>
<dbReference type="InterPro" id="IPR008969">
    <property type="entry name" value="CarboxyPept-like_regulatory"/>
</dbReference>
<dbReference type="Gene3D" id="2.60.40.1120">
    <property type="entry name" value="Carboxypeptidase-like, regulatory domain"/>
    <property type="match status" value="1"/>
</dbReference>
<name>U6RCV7_9BACT</name>
<dbReference type="HOGENOM" id="CLU_046816_0_0_10"/>
<dbReference type="Pfam" id="PF13715">
    <property type="entry name" value="CarbopepD_reg_2"/>
    <property type="match status" value="1"/>
</dbReference>
<protein>
    <recommendedName>
        <fullName evidence="3">Carboxypeptidase-like regulatory domain-containing protein</fullName>
    </recommendedName>
</protein>
<accession>U6RCV7</accession>
<dbReference type="GeneID" id="60061835"/>
<dbReference type="OrthoDB" id="1413766at2"/>
<sequence length="421" mass="48702">MKKQNKHLVKLILAVLLWSVVIPMWGQDESAAGYITVSGVVKDKQSRKDLEYVNVSVPGSNIGTVTNSDGAFTLKLDSAKYIPYLEISHVGYRNVQVNLKPGNLDNLKILLTPYTNLLGEVIVYANDPRYIVEEAIRKISLNYSGKSNMLTGFYRETVQKGRRYINISEAVIHTYKTSYESRETARDRVQVLKGRRLLSQKRNDTLAVKLAGGPTLSVYVDIVKNQDALLDMEGLDFYQFNMEEPVQLDNRLQYVISFRPKVILPYALYYGKLYVDYEKLSFTRAEFSLSMDNKAKAVQAILEKKPYGLRFKPQEVSYLVTYKEQNGKTYLNYIRNSIRFKCDWKRKLFSTGYTVLSEMVVTDREENNVTPISNKLSFGQKDPFYDKVYEYWNEDFWGTYNIIEPTESLEHAVHKLKKQSR</sequence>
<dbReference type="eggNOG" id="COG1470">
    <property type="taxonomic scope" value="Bacteria"/>
</dbReference>
<reference evidence="1 2" key="1">
    <citation type="submission" date="2013-04" db="EMBL/GenBank/DDBJ databases">
        <title>The Genome Sequence of Bacteroides massiliensis DSM 17679.</title>
        <authorList>
            <consortium name="The Broad Institute Genomics Platform"/>
            <person name="Earl A."/>
            <person name="Ward D."/>
            <person name="Feldgarden M."/>
            <person name="Gevers D."/>
            <person name="Martens E."/>
            <person name="Fenner L."/>
            <person name="Roux V."/>
            <person name="Mallet M.N."/>
            <person name="Raoult D."/>
            <person name="Walker B."/>
            <person name="Young S."/>
            <person name="Zeng Q."/>
            <person name="Gargeya S."/>
            <person name="Fitzgerald M."/>
            <person name="Haas B."/>
            <person name="Abouelleil A."/>
            <person name="Allen A.W."/>
            <person name="Alvarado L."/>
            <person name="Arachchi H.M."/>
            <person name="Berlin A.M."/>
            <person name="Chapman S.B."/>
            <person name="Gainer-Dewar J."/>
            <person name="Goldberg J."/>
            <person name="Griggs A."/>
            <person name="Gujja S."/>
            <person name="Hansen M."/>
            <person name="Howarth C."/>
            <person name="Imamovic A."/>
            <person name="Ireland A."/>
            <person name="Larimer J."/>
            <person name="McCowan C."/>
            <person name="Murphy C."/>
            <person name="Pearson M."/>
            <person name="Poon T.W."/>
            <person name="Priest M."/>
            <person name="Roberts A."/>
            <person name="Saif S."/>
            <person name="Shea T."/>
            <person name="Sisk P."/>
            <person name="Sykes S."/>
            <person name="Wortman J."/>
            <person name="Nusbaum C."/>
            <person name="Birren B."/>
        </authorList>
    </citation>
    <scope>NUCLEOTIDE SEQUENCE [LARGE SCALE GENOMIC DNA]</scope>
    <source>
        <strain evidence="2">B84634 / Timone 84634 / DSM 17679 / JCM 13223</strain>
    </source>
</reference>
<dbReference type="PATRIC" id="fig|1121098.3.peg.2261"/>
<dbReference type="AlphaFoldDB" id="U6RCV7"/>
<dbReference type="Proteomes" id="UP000017831">
    <property type="component" value="Unassembled WGS sequence"/>
</dbReference>